<name>A0A1C6SZC8_9ACTN</name>
<dbReference type="AlphaFoldDB" id="A0A1C6SZC8"/>
<dbReference type="STRING" id="568872.GA0070624_5123"/>
<proteinExistence type="inferred from homology"/>
<keyword evidence="6" id="KW-1185">Reference proteome</keyword>
<keyword evidence="2" id="KW-0547">Nucleotide-binding</keyword>
<dbReference type="Gene3D" id="3.40.50.300">
    <property type="entry name" value="P-loop containing nucleotide triphosphate hydrolases"/>
    <property type="match status" value="1"/>
</dbReference>
<dbReference type="Proteomes" id="UP000199413">
    <property type="component" value="Unassembled WGS sequence"/>
</dbReference>
<dbReference type="InterPro" id="IPR054472">
    <property type="entry name" value="WHD"/>
</dbReference>
<keyword evidence="3" id="KW-0067">ATP-binding</keyword>
<dbReference type="RefSeq" id="WP_091345343.1">
    <property type="nucleotide sequence ID" value="NZ_FMHV01000002.1"/>
</dbReference>
<dbReference type="InterPro" id="IPR050221">
    <property type="entry name" value="26S_Proteasome_ATPase"/>
</dbReference>
<dbReference type="GO" id="GO:0005524">
    <property type="term" value="F:ATP binding"/>
    <property type="evidence" value="ECO:0007669"/>
    <property type="project" value="UniProtKB-KW"/>
</dbReference>
<dbReference type="CDD" id="cd19481">
    <property type="entry name" value="RecA-like_protease"/>
    <property type="match status" value="1"/>
</dbReference>
<protein>
    <submittedName>
        <fullName evidence="5">ATPase family associated with various cellular activities (AAA)</fullName>
    </submittedName>
</protein>
<dbReference type="InterPro" id="IPR027417">
    <property type="entry name" value="P-loop_NTPase"/>
</dbReference>
<feature type="domain" description="AAA+ ATPase" evidence="4">
    <location>
        <begin position="500"/>
        <end position="632"/>
    </location>
</feature>
<dbReference type="Pfam" id="PF22977">
    <property type="entry name" value="WHD"/>
    <property type="match status" value="1"/>
</dbReference>
<evidence type="ECO:0000313" key="6">
    <source>
        <dbReference type="Proteomes" id="UP000199413"/>
    </source>
</evidence>
<evidence type="ECO:0000313" key="5">
    <source>
        <dbReference type="EMBL" id="SCL34936.1"/>
    </source>
</evidence>
<dbReference type="OrthoDB" id="9802352at2"/>
<dbReference type="InterPro" id="IPR003959">
    <property type="entry name" value="ATPase_AAA_core"/>
</dbReference>
<evidence type="ECO:0000256" key="3">
    <source>
        <dbReference type="ARBA" id="ARBA00022840"/>
    </source>
</evidence>
<gene>
    <name evidence="5" type="ORF">GA0070624_5123</name>
</gene>
<dbReference type="Pfam" id="PF00004">
    <property type="entry name" value="AAA"/>
    <property type="match status" value="1"/>
</dbReference>
<dbReference type="SUPFAM" id="SSF52540">
    <property type="entry name" value="P-loop containing nucleoside triphosphate hydrolases"/>
    <property type="match status" value="1"/>
</dbReference>
<dbReference type="SMART" id="SM00382">
    <property type="entry name" value="AAA"/>
    <property type="match status" value="1"/>
</dbReference>
<organism evidence="5 6">
    <name type="scientific">Micromonospora rhizosphaerae</name>
    <dbReference type="NCBI Taxonomy" id="568872"/>
    <lineage>
        <taxon>Bacteria</taxon>
        <taxon>Bacillati</taxon>
        <taxon>Actinomycetota</taxon>
        <taxon>Actinomycetes</taxon>
        <taxon>Micromonosporales</taxon>
        <taxon>Micromonosporaceae</taxon>
        <taxon>Micromonospora</taxon>
    </lineage>
</organism>
<accession>A0A1C6SZC8</accession>
<dbReference type="InterPro" id="IPR003593">
    <property type="entry name" value="AAA+_ATPase"/>
</dbReference>
<dbReference type="EMBL" id="FMHV01000002">
    <property type="protein sequence ID" value="SCL34936.1"/>
    <property type="molecule type" value="Genomic_DNA"/>
</dbReference>
<dbReference type="GO" id="GO:0016887">
    <property type="term" value="F:ATP hydrolysis activity"/>
    <property type="evidence" value="ECO:0007669"/>
    <property type="project" value="InterPro"/>
</dbReference>
<dbReference type="PANTHER" id="PTHR23073">
    <property type="entry name" value="26S PROTEASOME REGULATORY SUBUNIT"/>
    <property type="match status" value="1"/>
</dbReference>
<evidence type="ECO:0000259" key="4">
    <source>
        <dbReference type="SMART" id="SM00382"/>
    </source>
</evidence>
<comment type="similarity">
    <text evidence="1">Belongs to the AAA ATPase family.</text>
</comment>
<reference evidence="6" key="1">
    <citation type="submission" date="2016-06" db="EMBL/GenBank/DDBJ databases">
        <authorList>
            <person name="Varghese N."/>
            <person name="Submissions Spin"/>
        </authorList>
    </citation>
    <scope>NUCLEOTIDE SEQUENCE [LARGE SCALE GENOMIC DNA]</scope>
    <source>
        <strain evidence="6">DSM 45431</strain>
    </source>
</reference>
<evidence type="ECO:0000256" key="2">
    <source>
        <dbReference type="ARBA" id="ARBA00022741"/>
    </source>
</evidence>
<sequence>MTAVAGYPDTLAHLADELRRLDLTIRRRLATAVLLNDLAPQGQTARTVYITRDEVEWLLDTGGPPEPATPELDEVLDQVSAVIAARVRAGLAAGASLALPRLGRLFGLSADELRAVVICLAPELRRKYDRLYAYLQDDMTRKRPSVDLVLELLHDGEQQRWRGLRSFDDGARLLRLGILRVVPDPASPSGSSGLGRFLTMDPRICRHLLGSAEQEIDARLTGVASLASPAGSGSAAPVAAAGLARLAARHRITADEPGPALVFVLHGPPDTGRRDLARQASAELGLGLLTVDAAAASADLITVAVREARLCRAAFCLAGLDTTTEGSRPLLTALAGALRDMGGLAFVTTTEPWRDSTAFGDVPVHEVALTPPDVPHSTALWTGALTGRTPDPQPWARELAERFRLGPAAIRAAAAAADRRQLAEAEPRALTLADVYAACRERSTGRLADLAVAVHPACGWDDLVLPEPQLRMLRDICAQARHRQRVYGGWGFGTLGARGTGVTALLGGPPGTGKTMAAEVLAADLGLDLYRVDLSGVVSKYVGETEKNLRRVFAEARGGNAILFFDEADALFGKRTEVSDAHDRYANIETSYLLQQMEQYDGVVLLATNLRQNLDDAFTRRLRFVVEFPFPDAGSRARIWRTHLPAAAPVAADVDADALGREFEVAGGTIRNIVLNAAFLAADDGQVIDRRHILDGTRREFEKIGRLWTEPMGGQR</sequence>
<evidence type="ECO:0000256" key="1">
    <source>
        <dbReference type="ARBA" id="ARBA00006914"/>
    </source>
</evidence>